<dbReference type="EMBL" id="BSEV01000006">
    <property type="protein sequence ID" value="GLK09996.1"/>
    <property type="molecule type" value="Genomic_DNA"/>
</dbReference>
<dbReference type="AlphaFoldDB" id="A0A9W6I237"/>
<comment type="caution">
    <text evidence="1">The sequence shown here is derived from an EMBL/GenBank/DDBJ whole genome shotgun (WGS) entry which is preliminary data.</text>
</comment>
<keyword evidence="2" id="KW-1185">Reference proteome</keyword>
<sequence>MLAPSLSVTVVDSRRDRTVDGEGPGRASPFAVESEARTVRVGRRVDHRARWSFPGRFLWRVEEWGVPGDNRFTCGSDV</sequence>
<reference evidence="1" key="2">
    <citation type="submission" date="2023-01" db="EMBL/GenBank/DDBJ databases">
        <authorList>
            <person name="Sun Q."/>
            <person name="Evtushenko L."/>
        </authorList>
    </citation>
    <scope>NUCLEOTIDE SEQUENCE</scope>
    <source>
        <strain evidence="1">VKM Ac-2007</strain>
    </source>
</reference>
<protein>
    <submittedName>
        <fullName evidence="1">Uncharacterized protein</fullName>
    </submittedName>
</protein>
<proteinExistence type="predicted"/>
<accession>A0A9W6I237</accession>
<name>A0A9W6I237_9ACTN</name>
<evidence type="ECO:0000313" key="1">
    <source>
        <dbReference type="EMBL" id="GLK09996.1"/>
    </source>
</evidence>
<organism evidence="1 2">
    <name type="scientific">Streptosporangium carneum</name>
    <dbReference type="NCBI Taxonomy" id="47481"/>
    <lineage>
        <taxon>Bacteria</taxon>
        <taxon>Bacillati</taxon>
        <taxon>Actinomycetota</taxon>
        <taxon>Actinomycetes</taxon>
        <taxon>Streptosporangiales</taxon>
        <taxon>Streptosporangiaceae</taxon>
        <taxon>Streptosporangium</taxon>
    </lineage>
</organism>
<dbReference type="Proteomes" id="UP001143474">
    <property type="component" value="Unassembled WGS sequence"/>
</dbReference>
<reference evidence="1" key="1">
    <citation type="journal article" date="2014" name="Int. J. Syst. Evol. Microbiol.">
        <title>Complete genome sequence of Corynebacterium casei LMG S-19264T (=DSM 44701T), isolated from a smear-ripened cheese.</title>
        <authorList>
            <consortium name="US DOE Joint Genome Institute (JGI-PGF)"/>
            <person name="Walter F."/>
            <person name="Albersmeier A."/>
            <person name="Kalinowski J."/>
            <person name="Ruckert C."/>
        </authorList>
    </citation>
    <scope>NUCLEOTIDE SEQUENCE</scope>
    <source>
        <strain evidence="1">VKM Ac-2007</strain>
    </source>
</reference>
<evidence type="ECO:0000313" key="2">
    <source>
        <dbReference type="Proteomes" id="UP001143474"/>
    </source>
</evidence>
<gene>
    <name evidence="1" type="ORF">GCM10017600_34020</name>
</gene>